<comment type="caution">
    <text evidence="4">Lacks conserved residue(s) required for the propagation of feature annotation.</text>
</comment>
<dbReference type="Pfam" id="PF22068">
    <property type="entry name" value="Androglobin_II"/>
    <property type="match status" value="1"/>
</dbReference>
<feature type="domain" description="Calpain catalytic" evidence="6">
    <location>
        <begin position="94"/>
        <end position="245"/>
    </location>
</feature>
<evidence type="ECO:0000256" key="2">
    <source>
        <dbReference type="ARBA" id="ARBA00022723"/>
    </source>
</evidence>
<dbReference type="InterPro" id="IPR053033">
    <property type="entry name" value="Androglobin-like"/>
</dbReference>
<feature type="region of interest" description="Disordered" evidence="5">
    <location>
        <begin position="1224"/>
        <end position="1252"/>
    </location>
</feature>
<dbReference type="Proteomes" id="UP001311232">
    <property type="component" value="Unassembled WGS sequence"/>
</dbReference>
<dbReference type="InterPro" id="IPR001300">
    <property type="entry name" value="Peptidase_C2_calpain_cat"/>
</dbReference>
<evidence type="ECO:0000256" key="1">
    <source>
        <dbReference type="ARBA" id="ARBA00022617"/>
    </source>
</evidence>
<dbReference type="InterPro" id="IPR012292">
    <property type="entry name" value="Globin/Proto"/>
</dbReference>
<dbReference type="EMBL" id="JAHHUM010000918">
    <property type="protein sequence ID" value="KAK5615922.1"/>
    <property type="molecule type" value="Genomic_DNA"/>
</dbReference>
<dbReference type="Pfam" id="PF22069">
    <property type="entry name" value="Androglobin_IV"/>
    <property type="match status" value="1"/>
</dbReference>
<keyword evidence="1" id="KW-0349">Heme</keyword>
<feature type="region of interest" description="Disordered" evidence="5">
    <location>
        <begin position="1109"/>
        <end position="1160"/>
    </location>
</feature>
<dbReference type="PROSITE" id="PS52042">
    <property type="entry name" value="GLOBIN_CP_ADGB"/>
    <property type="match status" value="1"/>
</dbReference>
<proteinExistence type="predicted"/>
<feature type="region of interest" description="Disordered" evidence="5">
    <location>
        <begin position="795"/>
        <end position="816"/>
    </location>
</feature>
<evidence type="ECO:0000256" key="4">
    <source>
        <dbReference type="PROSITE-ProRule" id="PRU00239"/>
    </source>
</evidence>
<keyword evidence="9" id="KW-1185">Reference proteome</keyword>
<feature type="compositionally biased region" description="Polar residues" evidence="5">
    <location>
        <begin position="13"/>
        <end position="32"/>
    </location>
</feature>
<feature type="region of interest" description="Disordered" evidence="5">
    <location>
        <begin position="48"/>
        <end position="80"/>
    </location>
</feature>
<dbReference type="Pfam" id="PF00648">
    <property type="entry name" value="Peptidase_C2"/>
    <property type="match status" value="1"/>
</dbReference>
<feature type="domain" description="Globin" evidence="7">
    <location>
        <begin position="682"/>
        <end position="885"/>
    </location>
</feature>
<dbReference type="InterPro" id="IPR054094">
    <property type="entry name" value="Androglobin_IV"/>
</dbReference>
<dbReference type="Pfam" id="PF22070">
    <property type="entry name" value="Androglobin_V"/>
    <property type="match status" value="1"/>
</dbReference>
<feature type="region of interest" description="Disordered" evidence="5">
    <location>
        <begin position="1373"/>
        <end position="1392"/>
    </location>
</feature>
<evidence type="ECO:0000313" key="8">
    <source>
        <dbReference type="EMBL" id="KAK5615922.1"/>
    </source>
</evidence>
<dbReference type="GO" id="GO:0006508">
    <property type="term" value="P:proteolysis"/>
    <property type="evidence" value="ECO:0007669"/>
    <property type="project" value="InterPro"/>
</dbReference>
<dbReference type="CDD" id="cd22307">
    <property type="entry name" value="Adgb_C_mid-like"/>
    <property type="match status" value="1"/>
</dbReference>
<feature type="region of interest" description="Disordered" evidence="5">
    <location>
        <begin position="453"/>
        <end position="502"/>
    </location>
</feature>
<dbReference type="GO" id="GO:0004198">
    <property type="term" value="F:calcium-dependent cysteine-type endopeptidase activity"/>
    <property type="evidence" value="ECO:0007669"/>
    <property type="project" value="InterPro"/>
</dbReference>
<dbReference type="PROSITE" id="PS50203">
    <property type="entry name" value="CALPAIN_CAT"/>
    <property type="match status" value="1"/>
</dbReference>
<protein>
    <recommendedName>
        <fullName evidence="10">Calpain catalytic domain-containing protein</fullName>
    </recommendedName>
</protein>
<dbReference type="PANTHER" id="PTHR46298">
    <property type="entry name" value="ANDROGLOBIN"/>
    <property type="match status" value="1"/>
</dbReference>
<evidence type="ECO:0000259" key="6">
    <source>
        <dbReference type="PROSITE" id="PS50203"/>
    </source>
</evidence>
<evidence type="ECO:0008006" key="10">
    <source>
        <dbReference type="Google" id="ProtNLM"/>
    </source>
</evidence>
<evidence type="ECO:0000259" key="7">
    <source>
        <dbReference type="PROSITE" id="PS52042"/>
    </source>
</evidence>
<keyword evidence="2" id="KW-0479">Metal-binding</keyword>
<feature type="region of interest" description="Disordered" evidence="5">
    <location>
        <begin position="1"/>
        <end position="33"/>
    </location>
</feature>
<keyword evidence="3" id="KW-0408">Iron</keyword>
<organism evidence="8 9">
    <name type="scientific">Crenichthys baileyi</name>
    <name type="common">White River springfish</name>
    <dbReference type="NCBI Taxonomy" id="28760"/>
    <lineage>
        <taxon>Eukaryota</taxon>
        <taxon>Metazoa</taxon>
        <taxon>Chordata</taxon>
        <taxon>Craniata</taxon>
        <taxon>Vertebrata</taxon>
        <taxon>Euteleostomi</taxon>
        <taxon>Actinopterygii</taxon>
        <taxon>Neopterygii</taxon>
        <taxon>Teleostei</taxon>
        <taxon>Neoteleostei</taxon>
        <taxon>Acanthomorphata</taxon>
        <taxon>Ovalentaria</taxon>
        <taxon>Atherinomorphae</taxon>
        <taxon>Cyprinodontiformes</taxon>
        <taxon>Goodeidae</taxon>
        <taxon>Crenichthys</taxon>
    </lineage>
</organism>
<accession>A0AAV9S3Z1</accession>
<evidence type="ECO:0000256" key="5">
    <source>
        <dbReference type="SAM" id="MobiDB-lite"/>
    </source>
</evidence>
<dbReference type="InterPro" id="IPR054095">
    <property type="entry name" value="Androglobin_V"/>
</dbReference>
<name>A0AAV9S3Z1_9TELE</name>
<dbReference type="GO" id="GO:0019825">
    <property type="term" value="F:oxygen binding"/>
    <property type="evidence" value="ECO:0007669"/>
    <property type="project" value="InterPro"/>
</dbReference>
<dbReference type="InterPro" id="IPR057249">
    <property type="entry name" value="Globin_CP_ADGB"/>
</dbReference>
<feature type="compositionally biased region" description="Basic and acidic residues" evidence="5">
    <location>
        <begin position="1127"/>
        <end position="1141"/>
    </location>
</feature>
<dbReference type="Gene3D" id="1.10.490.10">
    <property type="entry name" value="Globins"/>
    <property type="match status" value="1"/>
</dbReference>
<dbReference type="InterPro" id="IPR038765">
    <property type="entry name" value="Papain-like_cys_pep_sf"/>
</dbReference>
<feature type="compositionally biased region" description="Basic residues" evidence="5">
    <location>
        <begin position="1381"/>
        <end position="1392"/>
    </location>
</feature>
<gene>
    <name evidence="8" type="ORF">CRENBAI_020234</name>
</gene>
<dbReference type="PANTHER" id="PTHR46298:SF1">
    <property type="entry name" value="ANDROGLOBIN"/>
    <property type="match status" value="1"/>
</dbReference>
<feature type="compositionally biased region" description="Basic and acidic residues" evidence="5">
    <location>
        <begin position="478"/>
        <end position="491"/>
    </location>
</feature>
<dbReference type="InterPro" id="IPR054093">
    <property type="entry name" value="Androglobin_II"/>
</dbReference>
<dbReference type="GO" id="GO:0020037">
    <property type="term" value="F:heme binding"/>
    <property type="evidence" value="ECO:0007669"/>
    <property type="project" value="InterPro"/>
</dbReference>
<dbReference type="PROSITE" id="PS50096">
    <property type="entry name" value="IQ"/>
    <property type="match status" value="1"/>
</dbReference>
<evidence type="ECO:0000313" key="9">
    <source>
        <dbReference type="Proteomes" id="UP001311232"/>
    </source>
</evidence>
<comment type="caution">
    <text evidence="8">The sequence shown here is derived from an EMBL/GenBank/DDBJ whole genome shotgun (WGS) entry which is preliminary data.</text>
</comment>
<evidence type="ECO:0000256" key="3">
    <source>
        <dbReference type="ARBA" id="ARBA00023004"/>
    </source>
</evidence>
<feature type="compositionally biased region" description="Polar residues" evidence="5">
    <location>
        <begin position="1238"/>
        <end position="1252"/>
    </location>
</feature>
<feature type="compositionally biased region" description="Basic and acidic residues" evidence="5">
    <location>
        <begin position="50"/>
        <end position="66"/>
    </location>
</feature>
<feature type="compositionally biased region" description="Basic and acidic residues" evidence="5">
    <location>
        <begin position="1224"/>
        <end position="1235"/>
    </location>
</feature>
<dbReference type="GO" id="GO:0046872">
    <property type="term" value="F:metal ion binding"/>
    <property type="evidence" value="ECO:0007669"/>
    <property type="project" value="UniProtKB-KW"/>
</dbReference>
<reference evidence="8 9" key="1">
    <citation type="submission" date="2021-06" db="EMBL/GenBank/DDBJ databases">
        <authorList>
            <person name="Palmer J.M."/>
        </authorList>
    </citation>
    <scope>NUCLEOTIDE SEQUENCE [LARGE SCALE GENOMIC DNA]</scope>
    <source>
        <strain evidence="8 9">MEX-2019</strain>
        <tissue evidence="8">Muscle</tissue>
    </source>
</reference>
<dbReference type="SUPFAM" id="SSF54001">
    <property type="entry name" value="Cysteine proteinases"/>
    <property type="match status" value="1"/>
</dbReference>
<sequence length="1392" mass="157233">MSKTQLKKKEQSSSKTSLSDRQTEAANSSESLGNVGKSRFHIWSEWSDAEVSKEKWDSPKGAEGRKSSKSRNSPFFEDPEGKLSLPSGLKVHIWRRPAEFIVDKDVTVVENQMDFDLVSPNNHLLGCELMRWMISEIHIVWMLYTCSATQQDSWKPWEHIYSWCDVVEGHVPLYNSYGKYVIRLYWMGSWRKITVDDSMPFDEENHLLLPATTCQSELWPMLLAKALIKVACTNPASRVGGEMGEFTFIHALTGWIPEIRPIMPGHSRKIWDFLQDTIPKFKHVDDSLAVMKADVEDPAGGTDFHLKDNKSLLLETDNSKGALNVAVCASFYPFRQQNSFGLVQTANSSELLRYYGLSMLHSHVVLLTRTRACELDPPPKPLTVPRWKLIRPRKKTAISSEPQKNPLPKPEQFIEVASPFLFCSVISSRGCIPELVAKQSTLRKRFHGSPLVSISETEETGSLEPDVAEPNSMGELKVTAEDKIKDNDHISNDQPRTATEEAAAKDVRPLLKTWVDMDDFAKCFQTLLVFHKPQMYANHIQKSHFKSIVLPKDTGGISCSGTSNQCLFNRSVDVASAECSEVRGTSYLYVDSLQPSQILTSLSALLPWGDMGEETSHVEKQLSGVHRSAVLLIQPHSWTSRQSQLPVLTIKTTYSKAAMLSLPAGRHVFCLHAHGTLGYHIHLCSNTQFILGDEETIMPHLTKESVRFNEQALAIFRTLSSMVACFSDEQKLPSLRETLEETHCPHSISSSTGTWKHQKVFNSAVYHMVCEALGRKLTSKEHFALQALTADPSLLASDPEMSAPTSDAKPSEMWKDSEPTDKEIQAAIILQAGFKGHLVRGMLNALKPGTKENLSASKILSDMWLKIQSDADKHAAILLRYIINNSEKKGELYSCLQDESTRITFADYSVFFQETAHSWGLVFREVLLVPEEMLLVPRVFSTVPNCCLHVVNNDTGEEVGMLPHVYKPNKVTTDVLGTIQFETSDPHVLIRLSVLDKEKEEAGNIGMGFVVLPVFFFLANKHQNLLDPSCADENKEITSFYQDTHQQRDGTHSAAIRSDISSDHSQDHKYVVQVEILCSNWNLDESQLAFVHMLQEMNKNEMRVFKHEDLKSSSTISTSSHNGNKPDTQKTSRKGEGDKQKGKAAAVPRSGPKQDTRLDLTKPNWTLRVVTDQTKLECIEVKKDTERADQIRSIKKAWETADPGRSEKAFQSRFRFLKQVVHKESNDATSDESKDIAPSSSDPDTHVSPSNVKMTVPSWLCRKDNSHLIRHQKDSLEPMDSEREEARQKDHFEKIQNYRLARENLVECYKQQMLEKYELKKHHLEVYENMLAASEKLSDCKRFCSRLMALTKQEPEEKPALKEDELAVLKKTNITPAAVKPPKKHAKRGEKK</sequence>